<dbReference type="PROSITE" id="PS51257">
    <property type="entry name" value="PROKAR_LIPOPROTEIN"/>
    <property type="match status" value="1"/>
</dbReference>
<keyword evidence="4" id="KW-1185">Reference proteome</keyword>
<evidence type="ECO:0000256" key="1">
    <source>
        <dbReference type="SAM" id="MobiDB-lite"/>
    </source>
</evidence>
<evidence type="ECO:0008006" key="5">
    <source>
        <dbReference type="Google" id="ProtNLM"/>
    </source>
</evidence>
<feature type="signal peptide" evidence="2">
    <location>
        <begin position="1"/>
        <end position="19"/>
    </location>
</feature>
<evidence type="ECO:0000313" key="4">
    <source>
        <dbReference type="Proteomes" id="UP000592181"/>
    </source>
</evidence>
<sequence length="170" mass="17260">MKRSLLHRGGMALTLVALAGATGCGVNSPVQTAETMDPSDGVNVDLGDVDIRSLALVGGRETSEATLTGAVENSGSEAVTLTVGGQAENVEIEVPAGEIVQISGDGETVSLGQGEANPGDVVELAMSTGADETTAAVPLLEPHGYYEEYAPEGWTPSPTESEHEEGEGGH</sequence>
<dbReference type="Proteomes" id="UP000592181">
    <property type="component" value="Unassembled WGS sequence"/>
</dbReference>
<name>A0A852X9B4_9MICO</name>
<accession>A0A852X9B4</accession>
<organism evidence="3 4">
    <name type="scientific">Janibacter alkaliphilus</name>
    <dbReference type="NCBI Taxonomy" id="1069963"/>
    <lineage>
        <taxon>Bacteria</taxon>
        <taxon>Bacillati</taxon>
        <taxon>Actinomycetota</taxon>
        <taxon>Actinomycetes</taxon>
        <taxon>Micrococcales</taxon>
        <taxon>Intrasporangiaceae</taxon>
        <taxon>Janibacter</taxon>
    </lineage>
</organism>
<evidence type="ECO:0000313" key="3">
    <source>
        <dbReference type="EMBL" id="NYG36934.1"/>
    </source>
</evidence>
<gene>
    <name evidence="3" type="ORF">BJY28_001403</name>
</gene>
<dbReference type="EMBL" id="JACBZX010000001">
    <property type="protein sequence ID" value="NYG36934.1"/>
    <property type="molecule type" value="Genomic_DNA"/>
</dbReference>
<protein>
    <recommendedName>
        <fullName evidence="5">Copper(I)-binding protein</fullName>
    </recommendedName>
</protein>
<comment type="caution">
    <text evidence="3">The sequence shown here is derived from an EMBL/GenBank/DDBJ whole genome shotgun (WGS) entry which is preliminary data.</text>
</comment>
<keyword evidence="2" id="KW-0732">Signal</keyword>
<dbReference type="AlphaFoldDB" id="A0A852X9B4"/>
<dbReference type="RefSeq" id="WP_179462371.1">
    <property type="nucleotide sequence ID" value="NZ_JACBZX010000001.1"/>
</dbReference>
<feature type="region of interest" description="Disordered" evidence="1">
    <location>
        <begin position="148"/>
        <end position="170"/>
    </location>
</feature>
<reference evidence="3 4" key="1">
    <citation type="submission" date="2020-07" db="EMBL/GenBank/DDBJ databases">
        <title>Sequencing the genomes of 1000 actinobacteria strains.</title>
        <authorList>
            <person name="Klenk H.-P."/>
        </authorList>
    </citation>
    <scope>NUCLEOTIDE SEQUENCE [LARGE SCALE GENOMIC DNA]</scope>
    <source>
        <strain evidence="3 4">DSM 24723</strain>
    </source>
</reference>
<proteinExistence type="predicted"/>
<evidence type="ECO:0000256" key="2">
    <source>
        <dbReference type="SAM" id="SignalP"/>
    </source>
</evidence>
<feature type="chain" id="PRO_5039608637" description="Copper(I)-binding protein" evidence="2">
    <location>
        <begin position="20"/>
        <end position="170"/>
    </location>
</feature>